<dbReference type="InterPro" id="IPR036812">
    <property type="entry name" value="NAD(P)_OxRdtase_dom_sf"/>
</dbReference>
<reference evidence="2" key="2">
    <citation type="submission" date="2015-01" db="EMBL/GenBank/DDBJ databases">
        <title>Evolutionary Origins and Diversification of the Mycorrhizal Mutualists.</title>
        <authorList>
            <consortium name="DOE Joint Genome Institute"/>
            <consortium name="Mycorrhizal Genomics Consortium"/>
            <person name="Kohler A."/>
            <person name="Kuo A."/>
            <person name="Nagy L.G."/>
            <person name="Floudas D."/>
            <person name="Copeland A."/>
            <person name="Barry K.W."/>
            <person name="Cichocki N."/>
            <person name="Veneault-Fourrey C."/>
            <person name="LaButti K."/>
            <person name="Lindquist E.A."/>
            <person name="Lipzen A."/>
            <person name="Lundell T."/>
            <person name="Morin E."/>
            <person name="Murat C."/>
            <person name="Riley R."/>
            <person name="Ohm R."/>
            <person name="Sun H."/>
            <person name="Tunlid A."/>
            <person name="Henrissat B."/>
            <person name="Grigoriev I.V."/>
            <person name="Hibbett D.S."/>
            <person name="Martin F."/>
        </authorList>
    </citation>
    <scope>NUCLEOTIDE SEQUENCE [LARGE SCALE GENOMIC DNA]</scope>
    <source>
        <strain evidence="2">ATCC 200175</strain>
    </source>
</reference>
<protein>
    <recommendedName>
        <fullName evidence="3">NADP-dependent oxidoreductase domain-containing protein</fullName>
    </recommendedName>
</protein>
<dbReference type="Gene3D" id="3.20.20.100">
    <property type="entry name" value="NADP-dependent oxidoreductase domain"/>
    <property type="match status" value="1"/>
</dbReference>
<proteinExistence type="predicted"/>
<dbReference type="EMBL" id="KN820124">
    <property type="protein sequence ID" value="KIJ06862.1"/>
    <property type="molecule type" value="Genomic_DNA"/>
</dbReference>
<dbReference type="OrthoDB" id="3256503at2759"/>
<dbReference type="Proteomes" id="UP000053647">
    <property type="component" value="Unassembled WGS sequence"/>
</dbReference>
<name>A0A0C9TFG1_PAXIN</name>
<organism evidence="1 2">
    <name type="scientific">Paxillus involutus ATCC 200175</name>
    <dbReference type="NCBI Taxonomy" id="664439"/>
    <lineage>
        <taxon>Eukaryota</taxon>
        <taxon>Fungi</taxon>
        <taxon>Dikarya</taxon>
        <taxon>Basidiomycota</taxon>
        <taxon>Agaricomycotina</taxon>
        <taxon>Agaricomycetes</taxon>
        <taxon>Agaricomycetidae</taxon>
        <taxon>Boletales</taxon>
        <taxon>Paxilineae</taxon>
        <taxon>Paxillaceae</taxon>
        <taxon>Paxillus</taxon>
    </lineage>
</organism>
<dbReference type="SUPFAM" id="SSF51430">
    <property type="entry name" value="NAD(P)-linked oxidoreductase"/>
    <property type="match status" value="1"/>
</dbReference>
<evidence type="ECO:0000313" key="1">
    <source>
        <dbReference type="EMBL" id="KIJ06862.1"/>
    </source>
</evidence>
<dbReference type="AlphaFoldDB" id="A0A0C9TFG1"/>
<dbReference type="HOGENOM" id="CLU_2794647_0_0_1"/>
<evidence type="ECO:0008006" key="3">
    <source>
        <dbReference type="Google" id="ProtNLM"/>
    </source>
</evidence>
<sequence length="68" mass="7751">MSELVKQCKVKYLGLSECSVDILCRAYVIHPTAVLQVKYSPFTLEIDKNDALAQIKCRKSMRRFNGIS</sequence>
<reference evidence="1 2" key="1">
    <citation type="submission" date="2014-06" db="EMBL/GenBank/DDBJ databases">
        <authorList>
            <consortium name="DOE Joint Genome Institute"/>
            <person name="Kuo A."/>
            <person name="Kohler A."/>
            <person name="Nagy L.G."/>
            <person name="Floudas D."/>
            <person name="Copeland A."/>
            <person name="Barry K.W."/>
            <person name="Cichocki N."/>
            <person name="Veneault-Fourrey C."/>
            <person name="LaButti K."/>
            <person name="Lindquist E.A."/>
            <person name="Lipzen A."/>
            <person name="Lundell T."/>
            <person name="Morin E."/>
            <person name="Murat C."/>
            <person name="Sun H."/>
            <person name="Tunlid A."/>
            <person name="Henrissat B."/>
            <person name="Grigoriev I.V."/>
            <person name="Hibbett D.S."/>
            <person name="Martin F."/>
            <person name="Nordberg H.P."/>
            <person name="Cantor M.N."/>
            <person name="Hua S.X."/>
        </authorList>
    </citation>
    <scope>NUCLEOTIDE SEQUENCE [LARGE SCALE GENOMIC DNA]</scope>
    <source>
        <strain evidence="1 2">ATCC 200175</strain>
    </source>
</reference>
<accession>A0A0C9TFG1</accession>
<gene>
    <name evidence="1" type="ORF">PAXINDRAFT_19937</name>
</gene>
<keyword evidence="2" id="KW-1185">Reference proteome</keyword>
<evidence type="ECO:0000313" key="2">
    <source>
        <dbReference type="Proteomes" id="UP000053647"/>
    </source>
</evidence>